<comment type="caution">
    <text evidence="3">The sequence shown here is derived from an EMBL/GenBank/DDBJ whole genome shotgun (WGS) entry which is preliminary data.</text>
</comment>
<dbReference type="AlphaFoldDB" id="A0A9P8A9X0"/>
<feature type="chain" id="PRO_5040153207" evidence="2">
    <location>
        <begin position="22"/>
        <end position="417"/>
    </location>
</feature>
<protein>
    <submittedName>
        <fullName evidence="3">Uncharacterized protein</fullName>
    </submittedName>
</protein>
<feature type="region of interest" description="Disordered" evidence="1">
    <location>
        <begin position="391"/>
        <end position="417"/>
    </location>
</feature>
<keyword evidence="2" id="KW-0732">Signal</keyword>
<accession>A0A9P8A9X0</accession>
<feature type="signal peptide" evidence="2">
    <location>
        <begin position="1"/>
        <end position="21"/>
    </location>
</feature>
<dbReference type="Proteomes" id="UP000717515">
    <property type="component" value="Unassembled WGS sequence"/>
</dbReference>
<proteinExistence type="predicted"/>
<reference evidence="3" key="1">
    <citation type="submission" date="2021-07" db="EMBL/GenBank/DDBJ databases">
        <title>Draft genome of Mortierella alpina, strain LL118, isolated from an aspen leaf litter sample.</title>
        <authorList>
            <person name="Yang S."/>
            <person name="Vinatzer B.A."/>
        </authorList>
    </citation>
    <scope>NUCLEOTIDE SEQUENCE</scope>
    <source>
        <strain evidence="3">LL118</strain>
    </source>
</reference>
<evidence type="ECO:0000256" key="2">
    <source>
        <dbReference type="SAM" id="SignalP"/>
    </source>
</evidence>
<dbReference type="EMBL" id="JAIFTL010000051">
    <property type="protein sequence ID" value="KAG9324972.1"/>
    <property type="molecule type" value="Genomic_DNA"/>
</dbReference>
<sequence length="417" mass="44692">MVKLAPALLISISALFALAEAKATPGACFLQVPKQPLTAKGLATPYILKKGNCDQTVADQQVFVEATIFDPDTKTFGVYHPLVINEGSSPAIKPVVPVLPKNAIVGLWFGANSESVTLTGDIKKCVNGLSSKDIFGQVAFCNAEQFFAAVHAADKAGNAVVIPPIGTDVHGQACPTTRFFGIIDQDQSDNVITTYLQKGKKFAQATKANRKALKKAKEISNGSDNALVAALIDPAVHCTPFTAPSLMEKGVMLGSMALNELHASRQAAPVALIPADDPMVLSNNKPSVAKVNAYRKGVDQPLIRTLKQATTKQYCIDYNKIAPAYIQSIQKQLVGRPSPTPEVADNLLTFMGQRYVASWTNLGCDKLLKKTSDIAVVKKGAIAVKVKFHQSKGIKDKKKKGHKSKHDSDDDGDEEDN</sequence>
<evidence type="ECO:0000313" key="3">
    <source>
        <dbReference type="EMBL" id="KAG9324972.1"/>
    </source>
</evidence>
<feature type="compositionally biased region" description="Basic residues" evidence="1">
    <location>
        <begin position="391"/>
        <end position="405"/>
    </location>
</feature>
<evidence type="ECO:0000313" key="4">
    <source>
        <dbReference type="Proteomes" id="UP000717515"/>
    </source>
</evidence>
<gene>
    <name evidence="3" type="ORF">KVV02_000481</name>
</gene>
<name>A0A9P8A9X0_MORAP</name>
<organism evidence="3 4">
    <name type="scientific">Mortierella alpina</name>
    <name type="common">Oleaginous fungus</name>
    <name type="synonym">Mortierella renispora</name>
    <dbReference type="NCBI Taxonomy" id="64518"/>
    <lineage>
        <taxon>Eukaryota</taxon>
        <taxon>Fungi</taxon>
        <taxon>Fungi incertae sedis</taxon>
        <taxon>Mucoromycota</taxon>
        <taxon>Mortierellomycotina</taxon>
        <taxon>Mortierellomycetes</taxon>
        <taxon>Mortierellales</taxon>
        <taxon>Mortierellaceae</taxon>
        <taxon>Mortierella</taxon>
    </lineage>
</organism>
<evidence type="ECO:0000256" key="1">
    <source>
        <dbReference type="SAM" id="MobiDB-lite"/>
    </source>
</evidence>